<dbReference type="NCBIfam" id="TIGR01068">
    <property type="entry name" value="thioredoxin"/>
    <property type="match status" value="1"/>
</dbReference>
<dbReference type="InterPro" id="IPR017937">
    <property type="entry name" value="Thioredoxin_CS"/>
</dbReference>
<evidence type="ECO:0000256" key="3">
    <source>
        <dbReference type="ARBA" id="ARBA00022982"/>
    </source>
</evidence>
<dbReference type="STRING" id="1802399.A3E39_02705"/>
<dbReference type="PANTHER" id="PTHR45663:SF11">
    <property type="entry name" value="GEO12009P1"/>
    <property type="match status" value="1"/>
</dbReference>
<keyword evidence="2" id="KW-0813">Transport</keyword>
<feature type="active site" description="Nucleophile" evidence="8">
    <location>
        <position position="30"/>
    </location>
</feature>
<evidence type="ECO:0000259" key="10">
    <source>
        <dbReference type="PROSITE" id="PS51352"/>
    </source>
</evidence>
<dbReference type="PROSITE" id="PS00194">
    <property type="entry name" value="THIOREDOXIN_1"/>
    <property type="match status" value="1"/>
</dbReference>
<dbReference type="AlphaFoldDB" id="A0A1F7UL18"/>
<dbReference type="Pfam" id="PF00085">
    <property type="entry name" value="Thioredoxin"/>
    <property type="match status" value="1"/>
</dbReference>
<feature type="disulfide bond" description="Redox-active" evidence="9">
    <location>
        <begin position="30"/>
        <end position="33"/>
    </location>
</feature>
<evidence type="ECO:0000256" key="5">
    <source>
        <dbReference type="ARBA" id="ARBA00023284"/>
    </source>
</evidence>
<evidence type="ECO:0000256" key="6">
    <source>
        <dbReference type="NCBIfam" id="TIGR01068"/>
    </source>
</evidence>
<evidence type="ECO:0000313" key="12">
    <source>
        <dbReference type="Proteomes" id="UP000176603"/>
    </source>
</evidence>
<dbReference type="Proteomes" id="UP000176603">
    <property type="component" value="Unassembled WGS sequence"/>
</dbReference>
<feature type="site" description="Deprotonates C-terminal active site Cys" evidence="8">
    <location>
        <position position="24"/>
    </location>
</feature>
<evidence type="ECO:0000256" key="1">
    <source>
        <dbReference type="ARBA" id="ARBA00008987"/>
    </source>
</evidence>
<dbReference type="GO" id="GO:0045454">
    <property type="term" value="P:cell redox homeostasis"/>
    <property type="evidence" value="ECO:0007669"/>
    <property type="project" value="TreeGrafter"/>
</dbReference>
<organism evidence="11 12">
    <name type="scientific">Candidatus Uhrbacteria bacterium RIFCSPHIGHO2_12_FULL_60_25</name>
    <dbReference type="NCBI Taxonomy" id="1802399"/>
    <lineage>
        <taxon>Bacteria</taxon>
        <taxon>Candidatus Uhriibacteriota</taxon>
    </lineage>
</organism>
<keyword evidence="4 9" id="KW-1015">Disulfide bond</keyword>
<keyword evidence="5 9" id="KW-0676">Redox-active center</keyword>
<feature type="site" description="Contributes to redox potential value" evidence="8">
    <location>
        <position position="32"/>
    </location>
</feature>
<dbReference type="GO" id="GO:0005829">
    <property type="term" value="C:cytosol"/>
    <property type="evidence" value="ECO:0007669"/>
    <property type="project" value="TreeGrafter"/>
</dbReference>
<protein>
    <recommendedName>
        <fullName evidence="6 7">Thioredoxin</fullName>
    </recommendedName>
</protein>
<comment type="caution">
    <text evidence="11">The sequence shown here is derived from an EMBL/GenBank/DDBJ whole genome shotgun (WGS) entry which is preliminary data.</text>
</comment>
<name>A0A1F7UL18_9BACT</name>
<reference evidence="11 12" key="1">
    <citation type="journal article" date="2016" name="Nat. Commun.">
        <title>Thousands of microbial genomes shed light on interconnected biogeochemical processes in an aquifer system.</title>
        <authorList>
            <person name="Anantharaman K."/>
            <person name="Brown C.T."/>
            <person name="Hug L.A."/>
            <person name="Sharon I."/>
            <person name="Castelle C.J."/>
            <person name="Probst A.J."/>
            <person name="Thomas B.C."/>
            <person name="Singh A."/>
            <person name="Wilkins M.J."/>
            <person name="Karaoz U."/>
            <person name="Brodie E.L."/>
            <person name="Williams K.H."/>
            <person name="Hubbard S.S."/>
            <person name="Banfield J.F."/>
        </authorList>
    </citation>
    <scope>NUCLEOTIDE SEQUENCE [LARGE SCALE GENOMIC DNA]</scope>
</reference>
<dbReference type="PRINTS" id="PR00421">
    <property type="entry name" value="THIOREDOXIN"/>
</dbReference>
<dbReference type="InterPro" id="IPR005746">
    <property type="entry name" value="Thioredoxin"/>
</dbReference>
<sequence>MEKIFTDANFQADVLASHAPVLVDFWAAWCGPCRVMSPIVEELAGELDGKVTVGKMNVDENPVTPGGYGIMSIPTFLLFKGGQVVEQMVGSMTKETMREKILKHLS</sequence>
<feature type="domain" description="Thioredoxin" evidence="10">
    <location>
        <begin position="1"/>
        <end position="106"/>
    </location>
</feature>
<dbReference type="PANTHER" id="PTHR45663">
    <property type="entry name" value="GEO12009P1"/>
    <property type="match status" value="1"/>
</dbReference>
<evidence type="ECO:0000256" key="8">
    <source>
        <dbReference type="PIRSR" id="PIRSR000077-1"/>
    </source>
</evidence>
<evidence type="ECO:0000256" key="4">
    <source>
        <dbReference type="ARBA" id="ARBA00023157"/>
    </source>
</evidence>
<evidence type="ECO:0000256" key="7">
    <source>
        <dbReference type="PIRNR" id="PIRNR000077"/>
    </source>
</evidence>
<accession>A0A1F7UL18</accession>
<dbReference type="SUPFAM" id="SSF52833">
    <property type="entry name" value="Thioredoxin-like"/>
    <property type="match status" value="1"/>
</dbReference>
<evidence type="ECO:0000256" key="2">
    <source>
        <dbReference type="ARBA" id="ARBA00022448"/>
    </source>
</evidence>
<dbReference type="PROSITE" id="PS51352">
    <property type="entry name" value="THIOREDOXIN_2"/>
    <property type="match status" value="1"/>
</dbReference>
<feature type="site" description="Contributes to redox potential value" evidence="8">
    <location>
        <position position="31"/>
    </location>
</feature>
<proteinExistence type="inferred from homology"/>
<evidence type="ECO:0000313" key="11">
    <source>
        <dbReference type="EMBL" id="OGL78388.1"/>
    </source>
</evidence>
<keyword evidence="3" id="KW-0249">Electron transport</keyword>
<gene>
    <name evidence="11" type="ORF">A3E39_02705</name>
</gene>
<dbReference type="FunFam" id="3.40.30.10:FF:000001">
    <property type="entry name" value="Thioredoxin"/>
    <property type="match status" value="1"/>
</dbReference>
<feature type="active site" description="Nucleophile" evidence="8">
    <location>
        <position position="33"/>
    </location>
</feature>
<dbReference type="EMBL" id="MGEH01000032">
    <property type="protein sequence ID" value="OGL78388.1"/>
    <property type="molecule type" value="Genomic_DNA"/>
</dbReference>
<dbReference type="PIRSF" id="PIRSF000077">
    <property type="entry name" value="Thioredoxin"/>
    <property type="match status" value="1"/>
</dbReference>
<comment type="similarity">
    <text evidence="1 7">Belongs to the thioredoxin family.</text>
</comment>
<dbReference type="InterPro" id="IPR036249">
    <property type="entry name" value="Thioredoxin-like_sf"/>
</dbReference>
<evidence type="ECO:0000256" key="9">
    <source>
        <dbReference type="PIRSR" id="PIRSR000077-4"/>
    </source>
</evidence>
<dbReference type="CDD" id="cd02947">
    <property type="entry name" value="TRX_family"/>
    <property type="match status" value="1"/>
</dbReference>
<dbReference type="GO" id="GO:0015035">
    <property type="term" value="F:protein-disulfide reductase activity"/>
    <property type="evidence" value="ECO:0007669"/>
    <property type="project" value="UniProtKB-UniRule"/>
</dbReference>
<dbReference type="Gene3D" id="3.40.30.10">
    <property type="entry name" value="Glutaredoxin"/>
    <property type="match status" value="1"/>
</dbReference>
<dbReference type="InterPro" id="IPR013766">
    <property type="entry name" value="Thioredoxin_domain"/>
</dbReference>